<dbReference type="InParanoid" id="A0A2R6S0U9"/>
<reference evidence="7" key="2">
    <citation type="journal article" date="2018" name="BMC Genomics">
        <title>A manually annotated Actinidia chinensis var. chinensis (kiwifruit) genome highlights the challenges associated with draft genomes and gene prediction in plants.</title>
        <authorList>
            <person name="Pilkington S.M."/>
            <person name="Crowhurst R."/>
            <person name="Hilario E."/>
            <person name="Nardozza S."/>
            <person name="Fraser L."/>
            <person name="Peng Y."/>
            <person name="Gunaseelan K."/>
            <person name="Simpson R."/>
            <person name="Tahir J."/>
            <person name="Deroles S.C."/>
            <person name="Templeton K."/>
            <person name="Luo Z."/>
            <person name="Davy M."/>
            <person name="Cheng C."/>
            <person name="McNeilage M."/>
            <person name="Scaglione D."/>
            <person name="Liu Y."/>
            <person name="Zhang Q."/>
            <person name="Datson P."/>
            <person name="De Silva N."/>
            <person name="Gardiner S.E."/>
            <person name="Bassett H."/>
            <person name="Chagne D."/>
            <person name="McCallum J."/>
            <person name="Dzierzon H."/>
            <person name="Deng C."/>
            <person name="Wang Y.Y."/>
            <person name="Barron L."/>
            <person name="Manako K."/>
            <person name="Bowen J."/>
            <person name="Foster T.M."/>
            <person name="Erridge Z.A."/>
            <person name="Tiffin H."/>
            <person name="Waite C.N."/>
            <person name="Davies K.M."/>
            <person name="Grierson E.P."/>
            <person name="Laing W.A."/>
            <person name="Kirk R."/>
            <person name="Chen X."/>
            <person name="Wood M."/>
            <person name="Montefiori M."/>
            <person name="Brummell D.A."/>
            <person name="Schwinn K.E."/>
            <person name="Catanach A."/>
            <person name="Fullerton C."/>
            <person name="Li D."/>
            <person name="Meiyalaghan S."/>
            <person name="Nieuwenhuizen N."/>
            <person name="Read N."/>
            <person name="Prakash R."/>
            <person name="Hunter D."/>
            <person name="Zhang H."/>
            <person name="McKenzie M."/>
            <person name="Knabel M."/>
            <person name="Harris A."/>
            <person name="Allan A.C."/>
            <person name="Gleave A."/>
            <person name="Chen A."/>
            <person name="Janssen B.J."/>
            <person name="Plunkett B."/>
            <person name="Ampomah-Dwamena C."/>
            <person name="Voogd C."/>
            <person name="Leif D."/>
            <person name="Lafferty D."/>
            <person name="Souleyre E.J.F."/>
            <person name="Varkonyi-Gasic E."/>
            <person name="Gambi F."/>
            <person name="Hanley J."/>
            <person name="Yao J.L."/>
            <person name="Cheung J."/>
            <person name="David K.M."/>
            <person name="Warren B."/>
            <person name="Marsh K."/>
            <person name="Snowden K.C."/>
            <person name="Lin-Wang K."/>
            <person name="Brian L."/>
            <person name="Martinez-Sanchez M."/>
            <person name="Wang M."/>
            <person name="Ileperuma N."/>
            <person name="Macnee N."/>
            <person name="Campin R."/>
            <person name="McAtee P."/>
            <person name="Drummond R.S.M."/>
            <person name="Espley R.V."/>
            <person name="Ireland H.S."/>
            <person name="Wu R."/>
            <person name="Atkinson R.G."/>
            <person name="Karunairetnam S."/>
            <person name="Bulley S."/>
            <person name="Chunkath S."/>
            <person name="Hanley Z."/>
            <person name="Storey R."/>
            <person name="Thrimawithana A.H."/>
            <person name="Thomson S."/>
            <person name="David C."/>
            <person name="Testolin R."/>
            <person name="Huang H."/>
            <person name="Hellens R.P."/>
            <person name="Schaffer R.J."/>
        </authorList>
    </citation>
    <scope>NUCLEOTIDE SEQUENCE [LARGE SCALE GENOMIC DNA]</scope>
    <source>
        <strain evidence="7">cv. Red5</strain>
    </source>
</reference>
<dbReference type="Gramene" id="PSS35878">
    <property type="protein sequence ID" value="PSS35878"/>
    <property type="gene ID" value="CEY00_Acc00267"/>
</dbReference>
<evidence type="ECO:0000256" key="2">
    <source>
        <dbReference type="ARBA" id="ARBA00023157"/>
    </source>
</evidence>
<gene>
    <name evidence="6" type="ORF">CEY00_Acc00267</name>
</gene>
<name>A0A2R6S0U9_ACTCC</name>
<reference evidence="6 7" key="1">
    <citation type="submission" date="2017-07" db="EMBL/GenBank/DDBJ databases">
        <title>An improved, manually edited Actinidia chinensis var. chinensis (kiwifruit) genome highlights the challenges associated with draft genomes and gene prediction in plants.</title>
        <authorList>
            <person name="Pilkington S."/>
            <person name="Crowhurst R."/>
            <person name="Hilario E."/>
            <person name="Nardozza S."/>
            <person name="Fraser L."/>
            <person name="Peng Y."/>
            <person name="Gunaseelan K."/>
            <person name="Simpson R."/>
            <person name="Tahir J."/>
            <person name="Deroles S."/>
            <person name="Templeton K."/>
            <person name="Luo Z."/>
            <person name="Davy M."/>
            <person name="Cheng C."/>
            <person name="Mcneilage M."/>
            <person name="Scaglione D."/>
            <person name="Liu Y."/>
            <person name="Zhang Q."/>
            <person name="Datson P."/>
            <person name="De Silva N."/>
            <person name="Gardiner S."/>
            <person name="Bassett H."/>
            <person name="Chagne D."/>
            <person name="Mccallum J."/>
            <person name="Dzierzon H."/>
            <person name="Deng C."/>
            <person name="Wang Y.-Y."/>
            <person name="Barron N."/>
            <person name="Manako K."/>
            <person name="Bowen J."/>
            <person name="Foster T."/>
            <person name="Erridge Z."/>
            <person name="Tiffin H."/>
            <person name="Waite C."/>
            <person name="Davies K."/>
            <person name="Grierson E."/>
            <person name="Laing W."/>
            <person name="Kirk R."/>
            <person name="Chen X."/>
            <person name="Wood M."/>
            <person name="Montefiori M."/>
            <person name="Brummell D."/>
            <person name="Schwinn K."/>
            <person name="Catanach A."/>
            <person name="Fullerton C."/>
            <person name="Li D."/>
            <person name="Meiyalaghan S."/>
            <person name="Nieuwenhuizen N."/>
            <person name="Read N."/>
            <person name="Prakash R."/>
            <person name="Hunter D."/>
            <person name="Zhang H."/>
            <person name="Mckenzie M."/>
            <person name="Knabel M."/>
            <person name="Harris A."/>
            <person name="Allan A."/>
            <person name="Chen A."/>
            <person name="Janssen B."/>
            <person name="Plunkett B."/>
            <person name="Dwamena C."/>
            <person name="Voogd C."/>
            <person name="Leif D."/>
            <person name="Lafferty D."/>
            <person name="Souleyre E."/>
            <person name="Varkonyi-Gasic E."/>
            <person name="Gambi F."/>
            <person name="Hanley J."/>
            <person name="Yao J.-L."/>
            <person name="Cheung J."/>
            <person name="David K."/>
            <person name="Warren B."/>
            <person name="Marsh K."/>
            <person name="Snowden K."/>
            <person name="Lin-Wang K."/>
            <person name="Brian L."/>
            <person name="Martinez-Sanchez M."/>
            <person name="Wang M."/>
            <person name="Ileperuma N."/>
            <person name="Macnee N."/>
            <person name="Campin R."/>
            <person name="Mcatee P."/>
            <person name="Drummond R."/>
            <person name="Espley R."/>
            <person name="Ireland H."/>
            <person name="Wu R."/>
            <person name="Atkinson R."/>
            <person name="Karunairetnam S."/>
            <person name="Bulley S."/>
            <person name="Chunkath S."/>
            <person name="Hanley Z."/>
            <person name="Storey R."/>
            <person name="Thrimawithana A."/>
            <person name="Thomson S."/>
            <person name="David C."/>
            <person name="Testolin R."/>
        </authorList>
    </citation>
    <scope>NUCLEOTIDE SEQUENCE [LARGE SCALE GENOMIC DNA]</scope>
    <source>
        <strain evidence="7">cv. Red5</strain>
        <tissue evidence="6">Young leaf</tissue>
    </source>
</reference>
<keyword evidence="7" id="KW-1185">Reference proteome</keyword>
<comment type="caution">
    <text evidence="6">The sequence shown here is derived from an EMBL/GenBank/DDBJ whole genome shotgun (WGS) entry which is preliminary data.</text>
</comment>
<evidence type="ECO:0000256" key="1">
    <source>
        <dbReference type="ARBA" id="ARBA00022729"/>
    </source>
</evidence>
<dbReference type="EMBL" id="NKQK01000001">
    <property type="protein sequence ID" value="PSS35878.1"/>
    <property type="molecule type" value="Genomic_DNA"/>
</dbReference>
<dbReference type="NCBIfam" id="TIGR01614">
    <property type="entry name" value="PME_inhib"/>
    <property type="match status" value="1"/>
</dbReference>
<feature type="domain" description="Pectinesterase inhibitor" evidence="5">
    <location>
        <begin position="25"/>
        <end position="171"/>
    </location>
</feature>
<evidence type="ECO:0000256" key="3">
    <source>
        <dbReference type="ARBA" id="ARBA00038471"/>
    </source>
</evidence>
<keyword evidence="1 4" id="KW-0732">Signal</keyword>
<dbReference type="Proteomes" id="UP000241394">
    <property type="component" value="Chromosome LG1"/>
</dbReference>
<keyword evidence="2" id="KW-1015">Disulfide bond</keyword>
<feature type="chain" id="PRO_5015338977" evidence="4">
    <location>
        <begin position="28"/>
        <end position="174"/>
    </location>
</feature>
<dbReference type="SUPFAM" id="SSF101148">
    <property type="entry name" value="Plant invertase/pectin methylesterase inhibitor"/>
    <property type="match status" value="1"/>
</dbReference>
<dbReference type="InterPro" id="IPR035513">
    <property type="entry name" value="Invertase/methylesterase_inhib"/>
</dbReference>
<proteinExistence type="inferred from homology"/>
<dbReference type="OMA" id="ADCTANY"/>
<dbReference type="InterPro" id="IPR006501">
    <property type="entry name" value="Pectinesterase_inhib_dom"/>
</dbReference>
<dbReference type="Pfam" id="PF04043">
    <property type="entry name" value="PMEI"/>
    <property type="match status" value="1"/>
</dbReference>
<evidence type="ECO:0000313" key="6">
    <source>
        <dbReference type="EMBL" id="PSS35878.1"/>
    </source>
</evidence>
<comment type="similarity">
    <text evidence="3">Belongs to the PMEI family.</text>
</comment>
<dbReference type="SMART" id="SM00856">
    <property type="entry name" value="PMEI"/>
    <property type="match status" value="1"/>
</dbReference>
<evidence type="ECO:0000313" key="7">
    <source>
        <dbReference type="Proteomes" id="UP000241394"/>
    </source>
</evidence>
<dbReference type="PANTHER" id="PTHR35357">
    <property type="entry name" value="OS02G0537100 PROTEIN"/>
    <property type="match status" value="1"/>
</dbReference>
<organism evidence="6 7">
    <name type="scientific">Actinidia chinensis var. chinensis</name>
    <name type="common">Chinese soft-hair kiwi</name>
    <dbReference type="NCBI Taxonomy" id="1590841"/>
    <lineage>
        <taxon>Eukaryota</taxon>
        <taxon>Viridiplantae</taxon>
        <taxon>Streptophyta</taxon>
        <taxon>Embryophyta</taxon>
        <taxon>Tracheophyta</taxon>
        <taxon>Spermatophyta</taxon>
        <taxon>Magnoliopsida</taxon>
        <taxon>eudicotyledons</taxon>
        <taxon>Gunneridae</taxon>
        <taxon>Pentapetalae</taxon>
        <taxon>asterids</taxon>
        <taxon>Ericales</taxon>
        <taxon>Actinidiaceae</taxon>
        <taxon>Actinidia</taxon>
    </lineage>
</organism>
<dbReference type="OrthoDB" id="764172at2759"/>
<dbReference type="GO" id="GO:0004857">
    <property type="term" value="F:enzyme inhibitor activity"/>
    <property type="evidence" value="ECO:0007669"/>
    <property type="project" value="InterPro"/>
</dbReference>
<dbReference type="Gene3D" id="1.20.140.40">
    <property type="entry name" value="Invertase/pectin methylesterase inhibitor family protein"/>
    <property type="match status" value="1"/>
</dbReference>
<dbReference type="PANTHER" id="PTHR35357:SF8">
    <property type="entry name" value="OS01G0111000 PROTEIN"/>
    <property type="match status" value="1"/>
</dbReference>
<accession>A0A2R6S0U9</accession>
<feature type="signal peptide" evidence="4">
    <location>
        <begin position="1"/>
        <end position="27"/>
    </location>
</feature>
<evidence type="ECO:0000256" key="4">
    <source>
        <dbReference type="SAM" id="SignalP"/>
    </source>
</evidence>
<protein>
    <submittedName>
        <fullName evidence="6">Cell wall / vacuolar inhibitor of fructosidase</fullName>
    </submittedName>
</protein>
<sequence length="174" mass="19140">MSMSFTMTRVVLLFLFVSSALNYRSQADLIDKTCMETQYSGLCISTLRSSRSSKGADRDGLVRIIFQTGLAKATSTLNLVNNLLKRATDGSPLQECLETCADVYETIQIYVQDSLEDVGVNNNEAADYGEKAENELQDCEQAFSEKNIKTPLPLVANNNVVKQLVIIGTDLVVV</sequence>
<evidence type="ECO:0000259" key="5">
    <source>
        <dbReference type="SMART" id="SM00856"/>
    </source>
</evidence>
<dbReference type="AlphaFoldDB" id="A0A2R6S0U9"/>